<protein>
    <submittedName>
        <fullName evidence="2">RING-type domain-containing protein</fullName>
    </submittedName>
</protein>
<sequence>MGTLFPADIAEIIRASSRDDEHLSMMTESLTKLFRSSLSPQNFIKYSSYASVIAKFIYYATTSLSKKQTLGEEYMSLIQVTSRSKRELPSTLTHLLFLFLETFSSFGGKILAKLTVPIYMKYQKAIRKTSKCLTEADYLPEWSQIMTEAIIPNIQRLHTAHFYLFDKNFHSISKRMTNIKYFSLSSSSSLQIHKMLRYIGYLNLILFSYSMIESILKIYFQFQKAQPSQGAPKKLNELLDKYSAKSKYSCPLCLEFSFPAATPCGHVFCYSCCTSDALKDDSKYGTDQVPLRCPQCRHGFHYSRVIPLINYE</sequence>
<proteinExistence type="predicted"/>
<dbReference type="WBParaSite" id="RSKR_0001094050.1">
    <property type="protein sequence ID" value="RSKR_0001094050.1"/>
    <property type="gene ID" value="RSKR_0001094050"/>
</dbReference>
<accession>A0AC35UFH1</accession>
<reference evidence="2" key="1">
    <citation type="submission" date="2016-11" db="UniProtKB">
        <authorList>
            <consortium name="WormBaseParasite"/>
        </authorList>
    </citation>
    <scope>IDENTIFICATION</scope>
    <source>
        <strain evidence="2">KR3021</strain>
    </source>
</reference>
<organism evidence="1 2">
    <name type="scientific">Rhabditophanes sp. KR3021</name>
    <dbReference type="NCBI Taxonomy" id="114890"/>
    <lineage>
        <taxon>Eukaryota</taxon>
        <taxon>Metazoa</taxon>
        <taxon>Ecdysozoa</taxon>
        <taxon>Nematoda</taxon>
        <taxon>Chromadorea</taxon>
        <taxon>Rhabditida</taxon>
        <taxon>Tylenchina</taxon>
        <taxon>Panagrolaimomorpha</taxon>
        <taxon>Strongyloidoidea</taxon>
        <taxon>Alloionematidae</taxon>
        <taxon>Rhabditophanes</taxon>
    </lineage>
</organism>
<dbReference type="Proteomes" id="UP000095286">
    <property type="component" value="Unplaced"/>
</dbReference>
<evidence type="ECO:0000313" key="1">
    <source>
        <dbReference type="Proteomes" id="UP000095286"/>
    </source>
</evidence>
<evidence type="ECO:0000313" key="2">
    <source>
        <dbReference type="WBParaSite" id="RSKR_0001094050.1"/>
    </source>
</evidence>
<name>A0AC35UFH1_9BILA</name>